<dbReference type="OrthoDB" id="510731at2"/>
<keyword evidence="2" id="KW-0808">Transferase</keyword>
<dbReference type="CDD" id="cd04301">
    <property type="entry name" value="NAT_SF"/>
    <property type="match status" value="1"/>
</dbReference>
<accession>A0A4R4VB77</accession>
<dbReference type="RefSeq" id="WP_132679581.1">
    <property type="nucleotide sequence ID" value="NZ_SMKS01000091.1"/>
</dbReference>
<dbReference type="Gene3D" id="3.40.630.30">
    <property type="match status" value="1"/>
</dbReference>
<evidence type="ECO:0000313" key="2">
    <source>
        <dbReference type="EMBL" id="TDC99742.1"/>
    </source>
</evidence>
<dbReference type="Proteomes" id="UP000295674">
    <property type="component" value="Unassembled WGS sequence"/>
</dbReference>
<dbReference type="PROSITE" id="PS51186">
    <property type="entry name" value="GNAT"/>
    <property type="match status" value="1"/>
</dbReference>
<dbReference type="EMBL" id="SMKS01000091">
    <property type="protein sequence ID" value="TDC99742.1"/>
    <property type="molecule type" value="Genomic_DNA"/>
</dbReference>
<evidence type="ECO:0000313" key="3">
    <source>
        <dbReference type="Proteomes" id="UP000295674"/>
    </source>
</evidence>
<dbReference type="Pfam" id="PF13508">
    <property type="entry name" value="Acetyltransf_7"/>
    <property type="match status" value="1"/>
</dbReference>
<dbReference type="AlphaFoldDB" id="A0A4R4VB77"/>
<sequence>MSPTHVPPGSATKAVLRAGRPEDAETCGRICYDAFAGLAYEHGFPPDFSSSEVGVTALRGLLSHPGFYGVVAEIEGQVVGSNFLDERSAIAGIGPITIAPGVQNSGIGRQLMIAVMQRSESRRFPGVRLLQAAYHNRSLSLYSKLGFQIREPVLNMHGEPIGRTVPGYAVRSATSDDLEECNRVCHDVHGHDRAGEIRDALSQGVAQVVEHAGRITGYTTGVGFFTHSVAETNDGLRALISAANEFGEPGFLLPARNGQVVGWCLDHGLRIRMVTTLMTIGLYNEPSGAYLPSILY</sequence>
<dbReference type="SUPFAM" id="SSF55729">
    <property type="entry name" value="Acyl-CoA N-acyltransferases (Nat)"/>
    <property type="match status" value="1"/>
</dbReference>
<comment type="caution">
    <text evidence="2">The sequence shown here is derived from an EMBL/GenBank/DDBJ whole genome shotgun (WGS) entry which is preliminary data.</text>
</comment>
<gene>
    <name evidence="2" type="ORF">E1181_28905</name>
</gene>
<reference evidence="2 3" key="1">
    <citation type="submission" date="2019-03" db="EMBL/GenBank/DDBJ databases">
        <title>Draft genome sequences of novel Actinobacteria.</title>
        <authorList>
            <person name="Sahin N."/>
            <person name="Ay H."/>
            <person name="Saygin H."/>
        </authorList>
    </citation>
    <scope>NUCLEOTIDE SEQUENCE [LARGE SCALE GENOMIC DNA]</scope>
    <source>
        <strain evidence="2 3">16K309</strain>
    </source>
</reference>
<name>A0A4R4VB77_9PSEU</name>
<dbReference type="InterPro" id="IPR000182">
    <property type="entry name" value="GNAT_dom"/>
</dbReference>
<organism evidence="2 3">
    <name type="scientific">Saccharopolyspora terrae</name>
    <dbReference type="NCBI Taxonomy" id="2530384"/>
    <lineage>
        <taxon>Bacteria</taxon>
        <taxon>Bacillati</taxon>
        <taxon>Actinomycetota</taxon>
        <taxon>Actinomycetes</taxon>
        <taxon>Pseudonocardiales</taxon>
        <taxon>Pseudonocardiaceae</taxon>
        <taxon>Saccharopolyspora</taxon>
    </lineage>
</organism>
<evidence type="ECO:0000259" key="1">
    <source>
        <dbReference type="PROSITE" id="PS51186"/>
    </source>
</evidence>
<protein>
    <submittedName>
        <fullName evidence="2">GNAT family N-acetyltransferase</fullName>
    </submittedName>
</protein>
<feature type="domain" description="N-acetyltransferase" evidence="1">
    <location>
        <begin position="14"/>
        <end position="166"/>
    </location>
</feature>
<dbReference type="GO" id="GO:0016747">
    <property type="term" value="F:acyltransferase activity, transferring groups other than amino-acyl groups"/>
    <property type="evidence" value="ECO:0007669"/>
    <property type="project" value="InterPro"/>
</dbReference>
<keyword evidence="3" id="KW-1185">Reference proteome</keyword>
<dbReference type="InterPro" id="IPR016181">
    <property type="entry name" value="Acyl_CoA_acyltransferase"/>
</dbReference>
<proteinExistence type="predicted"/>